<dbReference type="AlphaFoldDB" id="Q3A0L0"/>
<evidence type="ECO:0000313" key="3">
    <source>
        <dbReference type="EMBL" id="ABA90097.1"/>
    </source>
</evidence>
<dbReference type="KEGG" id="pca:Pcar_2862"/>
<name>Q3A0L0_SYNC1</name>
<dbReference type="InterPro" id="IPR010648">
    <property type="entry name" value="UPF0270"/>
</dbReference>
<dbReference type="Pfam" id="PF06794">
    <property type="entry name" value="UPF0270"/>
    <property type="match status" value="1"/>
</dbReference>
<sequence length="83" mass="9272">MTSTPKINADHGEQGIDIPYEQLNPDTLRRMIEEFVTRDGSNWAEAGCTLEDKVKQVLAQLKARKVKVVFDLTSQTANLVPCP</sequence>
<dbReference type="eggNOG" id="COG3089">
    <property type="taxonomic scope" value="Bacteria"/>
</dbReference>
<evidence type="ECO:0000256" key="2">
    <source>
        <dbReference type="SAM" id="MobiDB-lite"/>
    </source>
</evidence>
<dbReference type="STRING" id="338963.Pcar_2862"/>
<dbReference type="InterPro" id="IPR036685">
    <property type="entry name" value="YehU-like_sf"/>
</dbReference>
<evidence type="ECO:0000256" key="1">
    <source>
        <dbReference type="ARBA" id="ARBA00006450"/>
    </source>
</evidence>
<dbReference type="HOGENOM" id="CLU_186759_0_1_7"/>
<dbReference type="RefSeq" id="WP_011342647.1">
    <property type="nucleotide sequence ID" value="NC_007498.2"/>
</dbReference>
<keyword evidence="4" id="KW-1185">Reference proteome</keyword>
<dbReference type="SUPFAM" id="SSF118001">
    <property type="entry name" value="YehU-like"/>
    <property type="match status" value="1"/>
</dbReference>
<proteinExistence type="inferred from homology"/>
<reference evidence="4" key="1">
    <citation type="submission" date="2005-10" db="EMBL/GenBank/DDBJ databases">
        <title>Complete sequence of Pelobacter carbinolicus DSM 2380.</title>
        <authorList>
            <person name="Copeland A."/>
            <person name="Lucas S."/>
            <person name="Lapidus A."/>
            <person name="Barry K."/>
            <person name="Detter J.C."/>
            <person name="Glavina T."/>
            <person name="Hammon N."/>
            <person name="Israni S."/>
            <person name="Pitluck S."/>
            <person name="Chertkov O."/>
            <person name="Schmutz J."/>
            <person name="Larimer F."/>
            <person name="Land M."/>
            <person name="Kyrpides N."/>
            <person name="Ivanova N."/>
            <person name="Richardson P."/>
        </authorList>
    </citation>
    <scope>NUCLEOTIDE SEQUENCE [LARGE SCALE GENOMIC DNA]</scope>
    <source>
        <strain evidence="4">DSM 2380 / NBRC 103641 / GraBd1</strain>
    </source>
</reference>
<dbReference type="Gene3D" id="1.10.10.610">
    <property type="entry name" value="YehU-like"/>
    <property type="match status" value="1"/>
</dbReference>
<gene>
    <name evidence="3" type="ordered locus">Pcar_2862</name>
</gene>
<comment type="similarity">
    <text evidence="1">Belongs to the UPF0270 family.</text>
</comment>
<dbReference type="OrthoDB" id="5397420at2"/>
<reference evidence="3 4" key="2">
    <citation type="journal article" date="2012" name="BMC Genomics">
        <title>The genome of Pelobacter carbinolicus reveals surprising metabolic capabilities and physiological features.</title>
        <authorList>
            <person name="Aklujkar M."/>
            <person name="Haveman S.A."/>
            <person name="Didonato R.Jr."/>
            <person name="Chertkov O."/>
            <person name="Han C.S."/>
            <person name="Land M.L."/>
            <person name="Brown P."/>
            <person name="Lovley D.R."/>
        </authorList>
    </citation>
    <scope>NUCLEOTIDE SEQUENCE [LARGE SCALE GENOMIC DNA]</scope>
    <source>
        <strain evidence="4">DSM 2380 / NBRC 103641 / GraBd1</strain>
    </source>
</reference>
<evidence type="ECO:0008006" key="5">
    <source>
        <dbReference type="Google" id="ProtNLM"/>
    </source>
</evidence>
<evidence type="ECO:0000313" key="4">
    <source>
        <dbReference type="Proteomes" id="UP000002534"/>
    </source>
</evidence>
<dbReference type="Proteomes" id="UP000002534">
    <property type="component" value="Chromosome"/>
</dbReference>
<protein>
    <recommendedName>
        <fullName evidence="5">YheU family protein</fullName>
    </recommendedName>
</protein>
<feature type="region of interest" description="Disordered" evidence="2">
    <location>
        <begin position="1"/>
        <end position="20"/>
    </location>
</feature>
<accession>Q3A0L0</accession>
<dbReference type="EMBL" id="CP000142">
    <property type="protein sequence ID" value="ABA90097.1"/>
    <property type="molecule type" value="Genomic_DNA"/>
</dbReference>
<organism evidence="3 4">
    <name type="scientific">Syntrophotalea carbinolica (strain DSM 2380 / NBRC 103641 / GraBd1)</name>
    <name type="common">Pelobacter carbinolicus</name>
    <dbReference type="NCBI Taxonomy" id="338963"/>
    <lineage>
        <taxon>Bacteria</taxon>
        <taxon>Pseudomonadati</taxon>
        <taxon>Thermodesulfobacteriota</taxon>
        <taxon>Desulfuromonadia</taxon>
        <taxon>Desulfuromonadales</taxon>
        <taxon>Syntrophotaleaceae</taxon>
        <taxon>Syntrophotalea</taxon>
    </lineage>
</organism>